<evidence type="ECO:0000313" key="1">
    <source>
        <dbReference type="EMBL" id="KGN43999.1"/>
    </source>
</evidence>
<dbReference type="EMBL" id="CM002928">
    <property type="protein sequence ID" value="KGN43999.1"/>
    <property type="molecule type" value="Genomic_DNA"/>
</dbReference>
<reference evidence="1 2" key="2">
    <citation type="journal article" date="2009" name="PLoS ONE">
        <title>An integrated genetic and cytogenetic map of the cucumber genome.</title>
        <authorList>
            <person name="Ren Y."/>
            <person name="Zhang Z."/>
            <person name="Liu J."/>
            <person name="Staub J.E."/>
            <person name="Han Y."/>
            <person name="Cheng Z."/>
            <person name="Li X."/>
            <person name="Lu J."/>
            <person name="Miao H."/>
            <person name="Kang H."/>
            <person name="Xie B."/>
            <person name="Gu X."/>
            <person name="Wang X."/>
            <person name="Du Y."/>
            <person name="Jin W."/>
            <person name="Huang S."/>
        </authorList>
    </citation>
    <scope>NUCLEOTIDE SEQUENCE [LARGE SCALE GENOMIC DNA]</scope>
    <source>
        <strain evidence="2">cv. 9930</strain>
    </source>
</reference>
<reference evidence="1 2" key="4">
    <citation type="journal article" date="2011" name="BMC Genomics">
        <title>RNA-Seq improves annotation of protein-coding genes in the cucumber genome.</title>
        <authorList>
            <person name="Li Z."/>
            <person name="Zhang Z."/>
            <person name="Yan P."/>
            <person name="Huang S."/>
            <person name="Fei Z."/>
            <person name="Lin K."/>
        </authorList>
    </citation>
    <scope>NUCLEOTIDE SEQUENCE [LARGE SCALE GENOMIC DNA]</scope>
    <source>
        <strain evidence="2">cv. 9930</strain>
    </source>
</reference>
<reference evidence="1 2" key="1">
    <citation type="journal article" date="2009" name="Nat. Genet.">
        <title>The genome of the cucumber, Cucumis sativus L.</title>
        <authorList>
            <person name="Huang S."/>
            <person name="Li R."/>
            <person name="Zhang Z."/>
            <person name="Li L."/>
            <person name="Gu X."/>
            <person name="Fan W."/>
            <person name="Lucas W.J."/>
            <person name="Wang X."/>
            <person name="Xie B."/>
            <person name="Ni P."/>
            <person name="Ren Y."/>
            <person name="Zhu H."/>
            <person name="Li J."/>
            <person name="Lin K."/>
            <person name="Jin W."/>
            <person name="Fei Z."/>
            <person name="Li G."/>
            <person name="Staub J."/>
            <person name="Kilian A."/>
            <person name="van der Vossen E.A."/>
            <person name="Wu Y."/>
            <person name="Guo J."/>
            <person name="He J."/>
            <person name="Jia Z."/>
            <person name="Ren Y."/>
            <person name="Tian G."/>
            <person name="Lu Y."/>
            <person name="Ruan J."/>
            <person name="Qian W."/>
            <person name="Wang M."/>
            <person name="Huang Q."/>
            <person name="Li B."/>
            <person name="Xuan Z."/>
            <person name="Cao J."/>
            <person name="Asan"/>
            <person name="Wu Z."/>
            <person name="Zhang J."/>
            <person name="Cai Q."/>
            <person name="Bai Y."/>
            <person name="Zhao B."/>
            <person name="Han Y."/>
            <person name="Li Y."/>
            <person name="Li X."/>
            <person name="Wang S."/>
            <person name="Shi Q."/>
            <person name="Liu S."/>
            <person name="Cho W.K."/>
            <person name="Kim J.Y."/>
            <person name="Xu Y."/>
            <person name="Heller-Uszynska K."/>
            <person name="Miao H."/>
            <person name="Cheng Z."/>
            <person name="Zhang S."/>
            <person name="Wu J."/>
            <person name="Yang Y."/>
            <person name="Kang H."/>
            <person name="Li M."/>
            <person name="Liang H."/>
            <person name="Ren X."/>
            <person name="Shi Z."/>
            <person name="Wen M."/>
            <person name="Jian M."/>
            <person name="Yang H."/>
            <person name="Zhang G."/>
            <person name="Yang Z."/>
            <person name="Chen R."/>
            <person name="Liu S."/>
            <person name="Li J."/>
            <person name="Ma L."/>
            <person name="Liu H."/>
            <person name="Zhou Y."/>
            <person name="Zhao J."/>
            <person name="Fang X."/>
            <person name="Li G."/>
            <person name="Fang L."/>
            <person name="Li Y."/>
            <person name="Liu D."/>
            <person name="Zheng H."/>
            <person name="Zhang Y."/>
            <person name="Qin N."/>
            <person name="Li Z."/>
            <person name="Yang G."/>
            <person name="Yang S."/>
            <person name="Bolund L."/>
            <person name="Kristiansen K."/>
            <person name="Zheng H."/>
            <person name="Li S."/>
            <person name="Zhang X."/>
            <person name="Yang H."/>
            <person name="Wang J."/>
            <person name="Sun R."/>
            <person name="Zhang B."/>
            <person name="Jiang S."/>
            <person name="Wang J."/>
            <person name="Du Y."/>
            <person name="Li S."/>
        </authorList>
    </citation>
    <scope>NUCLEOTIDE SEQUENCE [LARGE SCALE GENOMIC DNA]</scope>
    <source>
        <strain evidence="2">cv. 9930</strain>
    </source>
</reference>
<dbReference type="Proteomes" id="UP000029981">
    <property type="component" value="Chromosome 7"/>
</dbReference>
<dbReference type="AlphaFoldDB" id="A0A0A0K517"/>
<accession>A0A0A0K517</accession>
<sequence length="54" mass="6039">MFGNVYLIHFLKLSGYCMFETQGYTKESNTLQADTSSIKYYNPPGHGVSAELSV</sequence>
<proteinExistence type="predicted"/>
<name>A0A0A0K517_CUCSA</name>
<gene>
    <name evidence="1" type="ORF">Csa_7G088710</name>
</gene>
<reference evidence="1 2" key="3">
    <citation type="journal article" date="2010" name="BMC Genomics">
        <title>Transcriptome sequencing and comparative analysis of cucumber flowers with different sex types.</title>
        <authorList>
            <person name="Guo S."/>
            <person name="Zheng Y."/>
            <person name="Joung J.G."/>
            <person name="Liu S."/>
            <person name="Zhang Z."/>
            <person name="Crasta O.R."/>
            <person name="Sobral B.W."/>
            <person name="Xu Y."/>
            <person name="Huang S."/>
            <person name="Fei Z."/>
        </authorList>
    </citation>
    <scope>NUCLEOTIDE SEQUENCE [LARGE SCALE GENOMIC DNA]</scope>
    <source>
        <strain evidence="2">cv. 9930</strain>
    </source>
</reference>
<evidence type="ECO:0000313" key="2">
    <source>
        <dbReference type="Proteomes" id="UP000029981"/>
    </source>
</evidence>
<protein>
    <submittedName>
        <fullName evidence="1">Uncharacterized protein</fullName>
    </submittedName>
</protein>
<organism evidence="1 2">
    <name type="scientific">Cucumis sativus</name>
    <name type="common">Cucumber</name>
    <dbReference type="NCBI Taxonomy" id="3659"/>
    <lineage>
        <taxon>Eukaryota</taxon>
        <taxon>Viridiplantae</taxon>
        <taxon>Streptophyta</taxon>
        <taxon>Embryophyta</taxon>
        <taxon>Tracheophyta</taxon>
        <taxon>Spermatophyta</taxon>
        <taxon>Magnoliopsida</taxon>
        <taxon>eudicotyledons</taxon>
        <taxon>Gunneridae</taxon>
        <taxon>Pentapetalae</taxon>
        <taxon>rosids</taxon>
        <taxon>fabids</taxon>
        <taxon>Cucurbitales</taxon>
        <taxon>Cucurbitaceae</taxon>
        <taxon>Benincaseae</taxon>
        <taxon>Cucumis</taxon>
    </lineage>
</organism>
<keyword evidence="2" id="KW-1185">Reference proteome</keyword>
<dbReference type="Gramene" id="KGN43999">
    <property type="protein sequence ID" value="KGN43999"/>
    <property type="gene ID" value="Csa_7G088710"/>
</dbReference>